<feature type="region of interest" description="Disordered" evidence="4">
    <location>
        <begin position="706"/>
        <end position="732"/>
    </location>
</feature>
<feature type="compositionally biased region" description="Basic and acidic residues" evidence="4">
    <location>
        <begin position="233"/>
        <end position="248"/>
    </location>
</feature>
<feature type="compositionally biased region" description="Low complexity" evidence="4">
    <location>
        <begin position="614"/>
        <end position="646"/>
    </location>
</feature>
<dbReference type="GO" id="GO:0004843">
    <property type="term" value="F:cysteine-type deubiquitinase activity"/>
    <property type="evidence" value="ECO:0007669"/>
    <property type="project" value="TreeGrafter"/>
</dbReference>
<dbReference type="PANTHER" id="PTHR33662:SF3">
    <property type="entry name" value="FIBROUS SHEATH CABYR-BINDING PROTEIN-LIKE-RELATED"/>
    <property type="match status" value="1"/>
</dbReference>
<evidence type="ECO:0008006" key="7">
    <source>
        <dbReference type="Google" id="ProtNLM"/>
    </source>
</evidence>
<dbReference type="GO" id="GO:0005737">
    <property type="term" value="C:cytoplasm"/>
    <property type="evidence" value="ECO:0007669"/>
    <property type="project" value="UniProtKB-SubCell"/>
</dbReference>
<evidence type="ECO:0000256" key="2">
    <source>
        <dbReference type="ARBA" id="ARBA00010267"/>
    </source>
</evidence>
<accession>A0A3R7QKU2</accession>
<gene>
    <name evidence="5" type="ORF">C7M84_024791</name>
</gene>
<dbReference type="PANTHER" id="PTHR33662">
    <property type="entry name" value="OTU DEUBIQUITINASE WITH LINEAR LINKAGE-SPECIFICITY A-RELATED"/>
    <property type="match status" value="1"/>
</dbReference>
<reference evidence="5 6" key="1">
    <citation type="submission" date="2018-04" db="EMBL/GenBank/DDBJ databases">
        <authorList>
            <person name="Zhang X."/>
            <person name="Yuan J."/>
            <person name="Li F."/>
            <person name="Xiang J."/>
        </authorList>
    </citation>
    <scope>NUCLEOTIDE SEQUENCE [LARGE SCALE GENOMIC DNA]</scope>
    <source>
        <tissue evidence="5">Muscle</tissue>
    </source>
</reference>
<evidence type="ECO:0000313" key="5">
    <source>
        <dbReference type="EMBL" id="ROT82050.1"/>
    </source>
</evidence>
<feature type="region of interest" description="Disordered" evidence="4">
    <location>
        <begin position="449"/>
        <end position="530"/>
    </location>
</feature>
<dbReference type="Proteomes" id="UP000283509">
    <property type="component" value="Unassembled WGS sequence"/>
</dbReference>
<dbReference type="EMBL" id="QCYY01000892">
    <property type="protein sequence ID" value="ROT82050.1"/>
    <property type="molecule type" value="Genomic_DNA"/>
</dbReference>
<evidence type="ECO:0000313" key="6">
    <source>
        <dbReference type="Proteomes" id="UP000283509"/>
    </source>
</evidence>
<proteinExistence type="inferred from homology"/>
<feature type="compositionally biased region" description="Basic residues" evidence="4">
    <location>
        <begin position="186"/>
        <end position="198"/>
    </location>
</feature>
<comment type="caution">
    <text evidence="5">The sequence shown here is derived from an EMBL/GenBank/DDBJ whole genome shotgun (WGS) entry which is preliminary data.</text>
</comment>
<feature type="compositionally biased region" description="Low complexity" evidence="4">
    <location>
        <begin position="12"/>
        <end position="23"/>
    </location>
</feature>
<feature type="region of interest" description="Disordered" evidence="4">
    <location>
        <begin position="1"/>
        <end position="26"/>
    </location>
</feature>
<dbReference type="Pfam" id="PF16218">
    <property type="entry name" value="Peptidase_C101"/>
    <property type="match status" value="1"/>
</dbReference>
<name>A0A3R7QKU2_PENVA</name>
<feature type="compositionally biased region" description="Polar residues" evidence="4">
    <location>
        <begin position="201"/>
        <end position="217"/>
    </location>
</feature>
<comment type="similarity">
    <text evidence="2">Belongs to the peptidase C65 family. Otulin subfamily.</text>
</comment>
<keyword evidence="6" id="KW-1185">Reference proteome</keyword>
<dbReference type="PRINTS" id="PR02055">
    <property type="entry name" value="PROTEINF105"/>
</dbReference>
<feature type="compositionally biased region" description="Gly residues" evidence="4">
    <location>
        <begin position="166"/>
        <end position="175"/>
    </location>
</feature>
<sequence>MRREWCRRADGPARSARGSAGSGRRPRGILASLLEDDLVQDFEDLDDEDPALIHHLIELGREFVVKLLVGKYFGPDSPCGEGPGEDLSLVSSEVSEVSEVFAHHYLADASASISAGDVGSSSGENSLPTDEDSDVELFGGHKRVVRRKHRSSELHRNQLTPSHGRAPGGGGGGRGSTAAPNASVVAKKHKTESKHAAKRQGTGQHPLQDDWCSSESSPAHGAPTSAHLPQVKELTRHLGDGSRRRPERGSCSSPKVGKRRHQCGSALRSSQTRDQEDWLVDSRLQPEGEEESHLSTNISSASLSDLMEKMRHRGCHGSISRDNSIASNMSDFVTSPQGSKRFTFKREDSVCSNLSDFAPSECSEMSLDVSVRDDLACKTFTYLDDIEHELDDLKSSMLEMDEEVTKFASKPNPYTFKTTYSDYSITSGDSRPNSALDLVNAHRSRASFRGVFGQKGTGSSDSEALEGGPADSTHTQGHVVSGSEAEGSFEWDSPQHGWTSARGPPLSRLPELPSEDAESSRASTQEDMMPSLEWDNDCLQQYDEEQMQDSHNSQLDEVFHRNNCERHQLLPDHSSLELDLEEELQAATNPLTEAADLRSAPMTISVDSAIHSATGSRSASSSPLPTGLGQSLLSSSGLASSSEISPATPDSESAGWGSWERRLGPGEFGSKARRYWSSEESGYMEGPDTPLDTAIHAHLSPVHEIKEKEYSESSGSSPTHHTDPKEVTSEGGNLNETALESNLNGNLIMGSTASTANDNEHILGTTTAAFGNQPTVAVGQRIEVARYASQEWRGNTAKAHTIKQGYSAIPVELNYHYLRRVRGDNYCGVRAALYQILSQGLPVPSGHATHTRLAAELNQGSTWLRDWSFGHRLSFSKEQVLNGFWECLDALDSMVLSLKGCENRECVVLSRLNSDPLLDVKLCEAVKLHMLATALDLHIGNNNGDNVPLFSMIMFARHTSLTPRDFVKNHLNLVGDTAGLEQIEMFLMGHTLGVTLQVVRPACYGKDDFICYYPDANIGVWPEVTLVAEDDRHYNVLIK</sequence>
<comment type="subcellular location">
    <subcellularLocation>
        <location evidence="1">Cytoplasm</location>
    </subcellularLocation>
</comment>
<feature type="compositionally biased region" description="Basic and acidic residues" evidence="4">
    <location>
        <begin position="1"/>
        <end position="11"/>
    </location>
</feature>
<dbReference type="CDD" id="cd22790">
    <property type="entry name" value="OTU_OTUL-like"/>
    <property type="match status" value="1"/>
</dbReference>
<evidence type="ECO:0000256" key="1">
    <source>
        <dbReference type="ARBA" id="ARBA00004496"/>
    </source>
</evidence>
<feature type="region of interest" description="Disordered" evidence="4">
    <location>
        <begin position="113"/>
        <end position="276"/>
    </location>
</feature>
<organism evidence="5 6">
    <name type="scientific">Penaeus vannamei</name>
    <name type="common">Whiteleg shrimp</name>
    <name type="synonym">Litopenaeus vannamei</name>
    <dbReference type="NCBI Taxonomy" id="6689"/>
    <lineage>
        <taxon>Eukaryota</taxon>
        <taxon>Metazoa</taxon>
        <taxon>Ecdysozoa</taxon>
        <taxon>Arthropoda</taxon>
        <taxon>Crustacea</taxon>
        <taxon>Multicrustacea</taxon>
        <taxon>Malacostraca</taxon>
        <taxon>Eumalacostraca</taxon>
        <taxon>Eucarida</taxon>
        <taxon>Decapoda</taxon>
        <taxon>Dendrobranchiata</taxon>
        <taxon>Penaeoidea</taxon>
        <taxon>Penaeidae</taxon>
        <taxon>Penaeus</taxon>
    </lineage>
</organism>
<protein>
    <recommendedName>
        <fullName evidence="7">OTU domain-containing protein</fullName>
    </recommendedName>
</protein>
<reference evidence="5 6" key="2">
    <citation type="submission" date="2019-01" db="EMBL/GenBank/DDBJ databases">
        <title>The decoding of complex shrimp genome reveals the adaptation for benthos swimmer, frequently molting mechanism and breeding impact on genome.</title>
        <authorList>
            <person name="Sun Y."/>
            <person name="Gao Y."/>
            <person name="Yu Y."/>
        </authorList>
    </citation>
    <scope>NUCLEOTIDE SEQUENCE [LARGE SCALE GENOMIC DNA]</scope>
    <source>
        <tissue evidence="5">Muscle</tissue>
    </source>
</reference>
<feature type="compositionally biased region" description="Polar residues" evidence="4">
    <location>
        <begin position="119"/>
        <end position="128"/>
    </location>
</feature>
<evidence type="ECO:0000256" key="3">
    <source>
        <dbReference type="ARBA" id="ARBA00022490"/>
    </source>
</evidence>
<dbReference type="PRINTS" id="PR02056">
    <property type="entry name" value="PROTEINF105A"/>
</dbReference>
<dbReference type="InterPro" id="IPR023236">
    <property type="entry name" value="OTULINL"/>
</dbReference>
<evidence type="ECO:0000256" key="4">
    <source>
        <dbReference type="SAM" id="MobiDB-lite"/>
    </source>
</evidence>
<dbReference type="GO" id="GO:1990108">
    <property type="term" value="P:protein linear deubiquitination"/>
    <property type="evidence" value="ECO:0007669"/>
    <property type="project" value="TreeGrafter"/>
</dbReference>
<feature type="compositionally biased region" description="Basic residues" evidence="4">
    <location>
        <begin position="140"/>
        <end position="150"/>
    </location>
</feature>
<dbReference type="STRING" id="6689.A0A3R7QKU2"/>
<keyword evidence="3" id="KW-0963">Cytoplasm</keyword>
<dbReference type="InterPro" id="IPR023235">
    <property type="entry name" value="FAM105"/>
</dbReference>
<dbReference type="AlphaFoldDB" id="A0A3R7QKU2"/>
<dbReference type="OrthoDB" id="10682394at2759"/>
<feature type="region of interest" description="Disordered" evidence="4">
    <location>
        <begin position="614"/>
        <end position="663"/>
    </location>
</feature>